<gene>
    <name evidence="3" type="ORF">B296_00042068</name>
</gene>
<proteinExistence type="predicted"/>
<feature type="non-terminal residue" evidence="3">
    <location>
        <position position="1"/>
    </location>
</feature>
<evidence type="ECO:0000256" key="2">
    <source>
        <dbReference type="SAM" id="SignalP"/>
    </source>
</evidence>
<evidence type="ECO:0000256" key="1">
    <source>
        <dbReference type="SAM" id="MobiDB-lite"/>
    </source>
</evidence>
<protein>
    <submittedName>
        <fullName evidence="3">Uncharacterized protein</fullName>
    </submittedName>
</protein>
<evidence type="ECO:0000313" key="3">
    <source>
        <dbReference type="EMBL" id="RRT46297.1"/>
    </source>
</evidence>
<feature type="compositionally biased region" description="Basic and acidic residues" evidence="1">
    <location>
        <begin position="56"/>
        <end position="76"/>
    </location>
</feature>
<dbReference type="EMBL" id="AMZH03015287">
    <property type="protein sequence ID" value="RRT46297.1"/>
    <property type="molecule type" value="Genomic_DNA"/>
</dbReference>
<feature type="signal peptide" evidence="2">
    <location>
        <begin position="1"/>
        <end position="28"/>
    </location>
</feature>
<sequence>APGAPEGGWERPIWGLWVATAALGLADGAKPGRGRGCPDTKGGDDDMDLGLGLVTERGKDKGGAETSKEMEREIGI</sequence>
<name>A0A426Y3D9_ENSVE</name>
<keyword evidence="2" id="KW-0732">Signal</keyword>
<accession>A0A426Y3D9</accession>
<dbReference type="AlphaFoldDB" id="A0A426Y3D9"/>
<evidence type="ECO:0000313" key="4">
    <source>
        <dbReference type="Proteomes" id="UP000287651"/>
    </source>
</evidence>
<feature type="chain" id="PRO_5019351970" evidence="2">
    <location>
        <begin position="29"/>
        <end position="76"/>
    </location>
</feature>
<dbReference type="Proteomes" id="UP000287651">
    <property type="component" value="Unassembled WGS sequence"/>
</dbReference>
<reference evidence="3 4" key="1">
    <citation type="journal article" date="2014" name="Agronomy (Basel)">
        <title>A Draft Genome Sequence for Ensete ventricosum, the Drought-Tolerant Tree Against Hunger.</title>
        <authorList>
            <person name="Harrison J."/>
            <person name="Moore K.A."/>
            <person name="Paszkiewicz K."/>
            <person name="Jones T."/>
            <person name="Grant M."/>
            <person name="Ambacheew D."/>
            <person name="Muzemil S."/>
            <person name="Studholme D.J."/>
        </authorList>
    </citation>
    <scope>NUCLEOTIDE SEQUENCE [LARGE SCALE GENOMIC DNA]</scope>
</reference>
<organism evidence="3 4">
    <name type="scientific">Ensete ventricosum</name>
    <name type="common">Abyssinian banana</name>
    <name type="synonym">Musa ensete</name>
    <dbReference type="NCBI Taxonomy" id="4639"/>
    <lineage>
        <taxon>Eukaryota</taxon>
        <taxon>Viridiplantae</taxon>
        <taxon>Streptophyta</taxon>
        <taxon>Embryophyta</taxon>
        <taxon>Tracheophyta</taxon>
        <taxon>Spermatophyta</taxon>
        <taxon>Magnoliopsida</taxon>
        <taxon>Liliopsida</taxon>
        <taxon>Zingiberales</taxon>
        <taxon>Musaceae</taxon>
        <taxon>Ensete</taxon>
    </lineage>
</organism>
<comment type="caution">
    <text evidence="3">The sequence shown here is derived from an EMBL/GenBank/DDBJ whole genome shotgun (WGS) entry which is preliminary data.</text>
</comment>
<feature type="region of interest" description="Disordered" evidence="1">
    <location>
        <begin position="27"/>
        <end position="76"/>
    </location>
</feature>